<dbReference type="EMBL" id="KQ947441">
    <property type="protein sequence ID" value="KUJ07180.1"/>
    <property type="molecule type" value="Genomic_DNA"/>
</dbReference>
<evidence type="ECO:0000256" key="1">
    <source>
        <dbReference type="SAM" id="MobiDB-lite"/>
    </source>
</evidence>
<dbReference type="Proteomes" id="UP000070700">
    <property type="component" value="Unassembled WGS sequence"/>
</dbReference>
<dbReference type="RefSeq" id="XP_018061535.1">
    <property type="nucleotide sequence ID" value="XM_018216442.1"/>
</dbReference>
<dbReference type="GeneID" id="28826168"/>
<reference evidence="2 3" key="1">
    <citation type="submission" date="2015-10" db="EMBL/GenBank/DDBJ databases">
        <title>Full genome of DAOMC 229536 Phialocephala scopiformis, a fungal endophyte of spruce producing the potent anti-insectan compound rugulosin.</title>
        <authorList>
            <consortium name="DOE Joint Genome Institute"/>
            <person name="Walker A.K."/>
            <person name="Frasz S.L."/>
            <person name="Seifert K.A."/>
            <person name="Miller J.D."/>
            <person name="Mondo S.J."/>
            <person name="Labutti K."/>
            <person name="Lipzen A."/>
            <person name="Dockter R."/>
            <person name="Kennedy M."/>
            <person name="Grigoriev I.V."/>
            <person name="Spatafora J.W."/>
        </authorList>
    </citation>
    <scope>NUCLEOTIDE SEQUENCE [LARGE SCALE GENOMIC DNA]</scope>
    <source>
        <strain evidence="2 3">CBS 120377</strain>
    </source>
</reference>
<feature type="region of interest" description="Disordered" evidence="1">
    <location>
        <begin position="1"/>
        <end position="31"/>
    </location>
</feature>
<evidence type="ECO:0000313" key="2">
    <source>
        <dbReference type="EMBL" id="KUJ07180.1"/>
    </source>
</evidence>
<protein>
    <submittedName>
        <fullName evidence="2">Uncharacterized protein</fullName>
    </submittedName>
</protein>
<dbReference type="OrthoDB" id="2279190at2759"/>
<dbReference type="InParanoid" id="A0A132B459"/>
<feature type="compositionally biased region" description="Basic and acidic residues" evidence="1">
    <location>
        <begin position="9"/>
        <end position="27"/>
    </location>
</feature>
<proteinExistence type="predicted"/>
<keyword evidence="3" id="KW-1185">Reference proteome</keyword>
<dbReference type="KEGG" id="psco:LY89DRAFT_691972"/>
<accession>A0A132B459</accession>
<gene>
    <name evidence="2" type="ORF">LY89DRAFT_691972</name>
</gene>
<organism evidence="2 3">
    <name type="scientific">Mollisia scopiformis</name>
    <name type="common">Conifer needle endophyte fungus</name>
    <name type="synonym">Phialocephala scopiformis</name>
    <dbReference type="NCBI Taxonomy" id="149040"/>
    <lineage>
        <taxon>Eukaryota</taxon>
        <taxon>Fungi</taxon>
        <taxon>Dikarya</taxon>
        <taxon>Ascomycota</taxon>
        <taxon>Pezizomycotina</taxon>
        <taxon>Leotiomycetes</taxon>
        <taxon>Helotiales</taxon>
        <taxon>Mollisiaceae</taxon>
        <taxon>Mollisia</taxon>
    </lineage>
</organism>
<evidence type="ECO:0000313" key="3">
    <source>
        <dbReference type="Proteomes" id="UP000070700"/>
    </source>
</evidence>
<name>A0A132B459_MOLSC</name>
<sequence length="83" mass="9570">MADTQQQEKTQEHTARTYDGPDPREMLPPRQEGYRAAAIRESRIKDRPYKPTNSSLRIKIELDLEVEVDLYARVKGDVTIGLL</sequence>
<dbReference type="AlphaFoldDB" id="A0A132B459"/>
<dbReference type="STRING" id="149040.A0A132B459"/>